<feature type="transmembrane region" description="Helical" evidence="12">
    <location>
        <begin position="109"/>
        <end position="132"/>
    </location>
</feature>
<feature type="transmembrane region" description="Helical" evidence="12">
    <location>
        <begin position="251"/>
        <end position="277"/>
    </location>
</feature>
<dbReference type="PANTHER" id="PTHR35457:SF1">
    <property type="entry name" value="HEME A SYNTHASE"/>
    <property type="match status" value="1"/>
</dbReference>
<dbReference type="InterPro" id="IPR003780">
    <property type="entry name" value="COX15/CtaA_fam"/>
</dbReference>
<evidence type="ECO:0000313" key="13">
    <source>
        <dbReference type="EMBL" id="AGH23996.1"/>
    </source>
</evidence>
<evidence type="ECO:0000256" key="3">
    <source>
        <dbReference type="ARBA" id="ARBA00022692"/>
    </source>
</evidence>
<dbReference type="InterPro" id="IPR050450">
    <property type="entry name" value="COX15/CtaA_HemeA_synthase"/>
</dbReference>
<comment type="pathway">
    <text evidence="11">Porphyrin-containing compound metabolism.</text>
</comment>
<sequence>MMNRNFWKVISELSFLLIIFTALLILLGACIRLTHSGLSCPDWPLCYGLWLPTYSKIHLLPEIHYGFSQVFFEWSHRFLAGTLIGGLLFSILCYSLFSFLRFQQFSFSLFAFLIILVLLILVQILLGSFTVFSQNESWTVALHQIAALLFYFFLWGLFTSSHFHFSVSSSFSLKVFGFFSFFLLLITMASGAIMAKTGASLMCTTWPLCQEFNLETLKDPLFQLHLSHRLLSLISLLFHLFLFWKIRHHPFFYYVKWLLLILFGQILYGGFLIFSAVPFGASVFHILFSLICISISSSLFWKLVLPKKKDEMPN</sequence>
<dbReference type="PROSITE" id="PS51257">
    <property type="entry name" value="PROKAR_LIPOPROTEIN"/>
    <property type="match status" value="1"/>
</dbReference>
<evidence type="ECO:0000256" key="10">
    <source>
        <dbReference type="ARBA" id="ARBA00023157"/>
    </source>
</evidence>
<dbReference type="GO" id="GO:0016491">
    <property type="term" value="F:oxidoreductase activity"/>
    <property type="evidence" value="ECO:0007669"/>
    <property type="project" value="UniProtKB-KW"/>
</dbReference>
<evidence type="ECO:0000256" key="7">
    <source>
        <dbReference type="ARBA" id="ARBA00023004"/>
    </source>
</evidence>
<evidence type="ECO:0000256" key="12">
    <source>
        <dbReference type="SAM" id="Phobius"/>
    </source>
</evidence>
<evidence type="ECO:0000256" key="9">
    <source>
        <dbReference type="ARBA" id="ARBA00023136"/>
    </source>
</evidence>
<name>M4Q9F7_ANDGO</name>
<keyword evidence="9 12" id="KW-0472">Membrane</keyword>
<feature type="transmembrane region" description="Helical" evidence="12">
    <location>
        <begin position="226"/>
        <end position="244"/>
    </location>
</feature>
<protein>
    <submittedName>
        <fullName evidence="13">Cytochrome c oxidase subunit 15</fullName>
        <ecNumber evidence="13">1.9.3.1</ecNumber>
    </submittedName>
</protein>
<accession>M4Q9F7</accession>
<evidence type="ECO:0000256" key="8">
    <source>
        <dbReference type="ARBA" id="ARBA00023133"/>
    </source>
</evidence>
<keyword evidence="2" id="KW-1003">Cell membrane</keyword>
<dbReference type="RefSeq" id="YP_007890502.1">
    <property type="nucleotide sequence ID" value="NC_021124.1"/>
</dbReference>
<organism evidence="13">
    <name type="scientific">Andalucia godoyi</name>
    <name type="common">Flagellate</name>
    <dbReference type="NCBI Taxonomy" id="505711"/>
    <lineage>
        <taxon>Eukaryota</taxon>
        <taxon>Discoba</taxon>
        <taxon>Jakobida</taxon>
        <taxon>Andalucina</taxon>
        <taxon>Andaluciidae</taxon>
        <taxon>Andalucia</taxon>
    </lineage>
</organism>
<keyword evidence="6 13" id="KW-0560">Oxidoreductase</keyword>
<geneLocation type="mitochondrion" evidence="13"/>
<gene>
    <name evidence="13" type="primary">cox15</name>
</gene>
<dbReference type="GO" id="GO:0016020">
    <property type="term" value="C:membrane"/>
    <property type="evidence" value="ECO:0007669"/>
    <property type="project" value="UniProtKB-SubCell"/>
</dbReference>
<dbReference type="Pfam" id="PF02628">
    <property type="entry name" value="COX15-CtaA"/>
    <property type="match status" value="1"/>
</dbReference>
<dbReference type="GO" id="GO:0046872">
    <property type="term" value="F:metal ion binding"/>
    <property type="evidence" value="ECO:0007669"/>
    <property type="project" value="UniProtKB-KW"/>
</dbReference>
<feature type="transmembrane region" description="Helical" evidence="12">
    <location>
        <begin position="138"/>
        <end position="159"/>
    </location>
</feature>
<evidence type="ECO:0000256" key="4">
    <source>
        <dbReference type="ARBA" id="ARBA00022723"/>
    </source>
</evidence>
<dbReference type="PANTHER" id="PTHR35457">
    <property type="entry name" value="HEME A SYNTHASE"/>
    <property type="match status" value="1"/>
</dbReference>
<evidence type="ECO:0000256" key="5">
    <source>
        <dbReference type="ARBA" id="ARBA00022989"/>
    </source>
</evidence>
<evidence type="ECO:0000256" key="6">
    <source>
        <dbReference type="ARBA" id="ARBA00023002"/>
    </source>
</evidence>
<evidence type="ECO:0000256" key="1">
    <source>
        <dbReference type="ARBA" id="ARBA00004141"/>
    </source>
</evidence>
<keyword evidence="10" id="KW-1015">Disulfide bond</keyword>
<dbReference type="EMBL" id="KC353352">
    <property type="protein sequence ID" value="AGH23996.1"/>
    <property type="molecule type" value="Genomic_DNA"/>
</dbReference>
<comment type="subcellular location">
    <subcellularLocation>
        <location evidence="1">Membrane</location>
        <topology evidence="1">Multi-pass membrane protein</topology>
    </subcellularLocation>
</comment>
<evidence type="ECO:0000256" key="11">
    <source>
        <dbReference type="ARBA" id="ARBA00023444"/>
    </source>
</evidence>
<keyword evidence="8" id="KW-0350">Heme biosynthesis</keyword>
<feature type="transmembrane region" description="Helical" evidence="12">
    <location>
        <begin position="78"/>
        <end position="97"/>
    </location>
</feature>
<evidence type="ECO:0000256" key="2">
    <source>
        <dbReference type="ARBA" id="ARBA00022475"/>
    </source>
</evidence>
<proteinExistence type="predicted"/>
<dbReference type="EC" id="1.9.3.1" evidence="13"/>
<dbReference type="GO" id="GO:0006784">
    <property type="term" value="P:heme A biosynthetic process"/>
    <property type="evidence" value="ECO:0007669"/>
    <property type="project" value="InterPro"/>
</dbReference>
<keyword evidence="3 12" id="KW-0812">Transmembrane</keyword>
<feature type="transmembrane region" description="Helical" evidence="12">
    <location>
        <begin position="283"/>
        <end position="305"/>
    </location>
</feature>
<keyword evidence="5 12" id="KW-1133">Transmembrane helix</keyword>
<keyword evidence="13" id="KW-0496">Mitochondrion</keyword>
<keyword evidence="4" id="KW-0479">Metal-binding</keyword>
<keyword evidence="7" id="KW-0408">Iron</keyword>
<reference evidence="13" key="1">
    <citation type="journal article" date="2013" name="Genome Biol. Evol.">
        <title>Strikingly bacteria-like and gene-rich mitochondrial genomes throughout jakobid protists.</title>
        <authorList>
            <person name="Burger G."/>
            <person name="Gray M.W."/>
            <person name="Forget L."/>
            <person name="Lang B.F."/>
        </authorList>
    </citation>
    <scope>NUCLEOTIDE SEQUENCE</scope>
    <source>
        <strain evidence="13">ATCC PRA-185</strain>
    </source>
</reference>
<dbReference type="AlphaFoldDB" id="M4Q9F7"/>
<dbReference type="GeneID" id="15332847"/>
<feature type="transmembrane region" description="Helical" evidence="12">
    <location>
        <begin position="171"/>
        <end position="195"/>
    </location>
</feature>